<keyword evidence="1" id="KW-0408">Iron</keyword>
<dbReference type="GO" id="GO:0004497">
    <property type="term" value="F:monooxygenase activity"/>
    <property type="evidence" value="ECO:0007669"/>
    <property type="project" value="UniProtKB-KW"/>
</dbReference>
<evidence type="ECO:0000313" key="2">
    <source>
        <dbReference type="EMBL" id="ACI87810.1"/>
    </source>
</evidence>
<dbReference type="GO" id="GO:0005506">
    <property type="term" value="F:iron ion binding"/>
    <property type="evidence" value="ECO:0007669"/>
    <property type="project" value="InterPro"/>
</dbReference>
<keyword evidence="1" id="KW-0349">Heme</keyword>
<proteinExistence type="evidence at transcript level"/>
<dbReference type="SUPFAM" id="SSF48264">
    <property type="entry name" value="Cytochrome P450"/>
    <property type="match status" value="1"/>
</dbReference>
<dbReference type="GO" id="GO:0020037">
    <property type="term" value="F:heme binding"/>
    <property type="evidence" value="ECO:0007669"/>
    <property type="project" value="InterPro"/>
</dbReference>
<evidence type="ECO:0000256" key="1">
    <source>
        <dbReference type="RuleBase" id="RU000461"/>
    </source>
</evidence>
<keyword evidence="1" id="KW-0560">Oxidoreductase</keyword>
<dbReference type="GO" id="GO:0016705">
    <property type="term" value="F:oxidoreductase activity, acting on paired donors, with incorporation or reduction of molecular oxygen"/>
    <property type="evidence" value="ECO:0007669"/>
    <property type="project" value="InterPro"/>
</dbReference>
<sequence>PFGGGPRICAGQELAKLEIAIFLHYLVTQFTWIHHDDKIINFPAVTFKKKMSITVKVLQCRETPEVAYIKHRYLFQGYVYVLGRYIC</sequence>
<comment type="similarity">
    <text evidence="1">Belongs to the cytochrome P450 family.</text>
</comment>
<dbReference type="PROSITE" id="PS00086">
    <property type="entry name" value="CYTOCHROME_P450"/>
    <property type="match status" value="1"/>
</dbReference>
<dbReference type="AlphaFoldDB" id="B6V6T7"/>
<dbReference type="InterPro" id="IPR017972">
    <property type="entry name" value="Cyt_P450_CS"/>
</dbReference>
<name>B6V6T7_CUPSE</name>
<feature type="non-terminal residue" evidence="2">
    <location>
        <position position="87"/>
    </location>
</feature>
<dbReference type="EMBL" id="FJ237490">
    <property type="protein sequence ID" value="ACI87810.1"/>
    <property type="molecule type" value="mRNA"/>
</dbReference>
<dbReference type="InterPro" id="IPR036396">
    <property type="entry name" value="Cyt_P450_sf"/>
</dbReference>
<dbReference type="Gene3D" id="1.10.630.10">
    <property type="entry name" value="Cytochrome P450"/>
    <property type="match status" value="1"/>
</dbReference>
<protein>
    <submittedName>
        <fullName evidence="2">Putative cytochrome P450</fullName>
    </submittedName>
</protein>
<keyword evidence="1" id="KW-0503">Monooxygenase</keyword>
<keyword evidence="1" id="KW-0479">Metal-binding</keyword>
<organism evidence="2">
    <name type="scientific">Cupressus sempervirens</name>
    <name type="common">Italian cypress</name>
    <dbReference type="NCBI Taxonomy" id="13469"/>
    <lineage>
        <taxon>Eukaryota</taxon>
        <taxon>Viridiplantae</taxon>
        <taxon>Streptophyta</taxon>
        <taxon>Embryophyta</taxon>
        <taxon>Tracheophyta</taxon>
        <taxon>Spermatophyta</taxon>
        <taxon>Pinopsida</taxon>
        <taxon>Pinidae</taxon>
        <taxon>Conifers II</taxon>
        <taxon>Cupressales</taxon>
        <taxon>Cupressaceae</taxon>
        <taxon>Cupressus</taxon>
    </lineage>
</organism>
<accession>B6V6T7</accession>
<dbReference type="Pfam" id="PF00067">
    <property type="entry name" value="p450"/>
    <property type="match status" value="1"/>
</dbReference>
<feature type="non-terminal residue" evidence="2">
    <location>
        <position position="1"/>
    </location>
</feature>
<reference evidence="2" key="1">
    <citation type="submission" date="2008-09" db="EMBL/GenBank/DDBJ databases">
        <title>Cloning and characterization of cold regulated sequences in cypress (Cupressus sempervirens).</title>
        <authorList>
            <person name="Pedron L."/>
            <person name="Baldi P."/>
            <person name="La Porta N."/>
        </authorList>
    </citation>
    <scope>NUCLEOTIDE SEQUENCE</scope>
    <source>
        <strain evidence="2">Cyplp081</strain>
    </source>
</reference>
<dbReference type="InterPro" id="IPR001128">
    <property type="entry name" value="Cyt_P450"/>
</dbReference>